<feature type="domain" description="Resolvase/invertase-type recombinase catalytic" evidence="7">
    <location>
        <begin position="2"/>
        <end position="145"/>
    </location>
</feature>
<dbReference type="Pfam" id="PF02796">
    <property type="entry name" value="HTH_7"/>
    <property type="match status" value="1"/>
</dbReference>
<keyword evidence="9" id="KW-1185">Reference proteome</keyword>
<dbReference type="PANTHER" id="PTHR30461">
    <property type="entry name" value="DNA-INVERTASE FROM LAMBDOID PROPHAGE"/>
    <property type="match status" value="1"/>
</dbReference>
<evidence type="ECO:0000256" key="4">
    <source>
        <dbReference type="ARBA" id="ARBA00023172"/>
    </source>
</evidence>
<dbReference type="EMBL" id="NIZW01000048">
    <property type="protein sequence ID" value="PHQ31497.1"/>
    <property type="molecule type" value="Genomic_DNA"/>
</dbReference>
<dbReference type="RefSeq" id="WP_099264391.1">
    <property type="nucleotide sequence ID" value="NZ_NIZW01000048.1"/>
</dbReference>
<accession>A0A2G1VXJ5</accession>
<keyword evidence="4" id="KW-0233">DNA recombination</keyword>
<comment type="caution">
    <text evidence="8">The sequence shown here is derived from an EMBL/GenBank/DDBJ whole genome shotgun (WGS) entry which is preliminary data.</text>
</comment>
<dbReference type="GO" id="GO:0000150">
    <property type="term" value="F:DNA strand exchange activity"/>
    <property type="evidence" value="ECO:0007669"/>
    <property type="project" value="InterPro"/>
</dbReference>
<dbReference type="InterPro" id="IPR006118">
    <property type="entry name" value="Recombinase_CS"/>
</dbReference>
<dbReference type="Proteomes" id="UP000225740">
    <property type="component" value="Unassembled WGS sequence"/>
</dbReference>
<evidence type="ECO:0000256" key="6">
    <source>
        <dbReference type="PROSITE-ProRule" id="PRU10137"/>
    </source>
</evidence>
<dbReference type="InterPro" id="IPR006119">
    <property type="entry name" value="Resolv_N"/>
</dbReference>
<evidence type="ECO:0000313" key="9">
    <source>
        <dbReference type="Proteomes" id="UP000225740"/>
    </source>
</evidence>
<dbReference type="InterPro" id="IPR036162">
    <property type="entry name" value="Resolvase-like_N_sf"/>
</dbReference>
<evidence type="ECO:0000256" key="5">
    <source>
        <dbReference type="PIRSR" id="PIRSR606118-50"/>
    </source>
</evidence>
<evidence type="ECO:0000259" key="7">
    <source>
        <dbReference type="PROSITE" id="PS51736"/>
    </source>
</evidence>
<organism evidence="8 9">
    <name type="scientific">Rhodopirellula bahusiensis</name>
    <dbReference type="NCBI Taxonomy" id="2014065"/>
    <lineage>
        <taxon>Bacteria</taxon>
        <taxon>Pseudomonadati</taxon>
        <taxon>Planctomycetota</taxon>
        <taxon>Planctomycetia</taxon>
        <taxon>Pirellulales</taxon>
        <taxon>Pirellulaceae</taxon>
        <taxon>Rhodopirellula</taxon>
    </lineage>
</organism>
<keyword evidence="2" id="KW-0229">DNA integration</keyword>
<dbReference type="GO" id="GO:0015074">
    <property type="term" value="P:DNA integration"/>
    <property type="evidence" value="ECO:0007669"/>
    <property type="project" value="UniProtKB-KW"/>
</dbReference>
<dbReference type="PANTHER" id="PTHR30461:SF2">
    <property type="entry name" value="SERINE RECOMBINASE PINE-RELATED"/>
    <property type="match status" value="1"/>
</dbReference>
<dbReference type="Pfam" id="PF00239">
    <property type="entry name" value="Resolvase"/>
    <property type="match status" value="1"/>
</dbReference>
<evidence type="ECO:0000256" key="2">
    <source>
        <dbReference type="ARBA" id="ARBA00022908"/>
    </source>
</evidence>
<reference evidence="8 9" key="1">
    <citation type="submission" date="2017-06" db="EMBL/GenBank/DDBJ databases">
        <title>Description of Rhodopirellula bahusiensis sp. nov.</title>
        <authorList>
            <person name="Kizina J."/>
            <person name="Harder J."/>
        </authorList>
    </citation>
    <scope>NUCLEOTIDE SEQUENCE [LARGE SCALE GENOMIC DNA]</scope>
    <source>
        <strain evidence="8 9">SWK21</strain>
    </source>
</reference>
<dbReference type="CDD" id="cd00569">
    <property type="entry name" value="HTH_Hin_like"/>
    <property type="match status" value="1"/>
</dbReference>
<evidence type="ECO:0000256" key="3">
    <source>
        <dbReference type="ARBA" id="ARBA00023125"/>
    </source>
</evidence>
<dbReference type="InterPro" id="IPR050639">
    <property type="entry name" value="SSR_resolvase"/>
</dbReference>
<evidence type="ECO:0000256" key="1">
    <source>
        <dbReference type="ARBA" id="ARBA00009913"/>
    </source>
</evidence>
<comment type="similarity">
    <text evidence="1">Belongs to the site-specific recombinase resolvase family.</text>
</comment>
<dbReference type="AlphaFoldDB" id="A0A2G1VXJ5"/>
<name>A0A2G1VXJ5_9BACT</name>
<dbReference type="Gene3D" id="1.10.10.60">
    <property type="entry name" value="Homeodomain-like"/>
    <property type="match status" value="1"/>
</dbReference>
<protein>
    <submittedName>
        <fullName evidence="8">Resolvase</fullName>
    </submittedName>
</protein>
<dbReference type="GO" id="GO:0003677">
    <property type="term" value="F:DNA binding"/>
    <property type="evidence" value="ECO:0007669"/>
    <property type="project" value="UniProtKB-KW"/>
</dbReference>
<dbReference type="SMART" id="SM00857">
    <property type="entry name" value="Resolvase"/>
    <property type="match status" value="1"/>
</dbReference>
<feature type="active site" description="O-(5'-phospho-DNA)-serine intermediate" evidence="5 6">
    <location>
        <position position="10"/>
    </location>
</feature>
<gene>
    <name evidence="8" type="ORF">CEE69_30825</name>
</gene>
<dbReference type="CDD" id="cd03768">
    <property type="entry name" value="SR_ResInv"/>
    <property type="match status" value="1"/>
</dbReference>
<sequence>MSIAAYIRVSSTGQNASGQRAEIERWLDGQAIAVEDVVWFEDKKTGKTLDRPGFDAMQKAVFMGEVKTVVVWRLDRLSRSQVDGINTLADWCEKGIRFVSVTQQFDFNGTLGRTIAGLLWGIAEMGLEAIKDRQAAGIAAAKKRGVYQNNSRPKGTTKAKPDRAIALREQGIRPGEIAKMLGVSRGTVYRYLGTAKP</sequence>
<dbReference type="InterPro" id="IPR006120">
    <property type="entry name" value="Resolvase_HTH_dom"/>
</dbReference>
<dbReference type="Gene3D" id="3.40.50.1390">
    <property type="entry name" value="Resolvase, N-terminal catalytic domain"/>
    <property type="match status" value="1"/>
</dbReference>
<keyword evidence="3" id="KW-0238">DNA-binding</keyword>
<dbReference type="PROSITE" id="PS00397">
    <property type="entry name" value="RECOMBINASES_1"/>
    <property type="match status" value="1"/>
</dbReference>
<dbReference type="InterPro" id="IPR009057">
    <property type="entry name" value="Homeodomain-like_sf"/>
</dbReference>
<dbReference type="PROSITE" id="PS51736">
    <property type="entry name" value="RECOMBINASES_3"/>
    <property type="match status" value="1"/>
</dbReference>
<evidence type="ECO:0000313" key="8">
    <source>
        <dbReference type="EMBL" id="PHQ31497.1"/>
    </source>
</evidence>
<dbReference type="SUPFAM" id="SSF53041">
    <property type="entry name" value="Resolvase-like"/>
    <property type="match status" value="1"/>
</dbReference>
<dbReference type="SUPFAM" id="SSF46689">
    <property type="entry name" value="Homeodomain-like"/>
    <property type="match status" value="1"/>
</dbReference>
<dbReference type="OrthoDB" id="266184at2"/>
<proteinExistence type="inferred from homology"/>
<dbReference type="GeneID" id="90612204"/>